<evidence type="ECO:0000256" key="2">
    <source>
        <dbReference type="ARBA" id="ARBA00011963"/>
    </source>
</evidence>
<dbReference type="EMBL" id="VULO01000001">
    <property type="protein sequence ID" value="MSS83284.1"/>
    <property type="molecule type" value="Genomic_DNA"/>
</dbReference>
<protein>
    <recommendedName>
        <fullName evidence="5">UDP-N-acetylglucosamine kinase</fullName>
        <ecNumber evidence="2">2.7.1.176</ecNumber>
    </recommendedName>
    <alternativeName>
        <fullName evidence="5">UDP-N-acetylglucosamine kinase</fullName>
    </alternativeName>
</protein>
<dbReference type="PANTHER" id="PTHR10285">
    <property type="entry name" value="URIDINE KINASE"/>
    <property type="match status" value="1"/>
</dbReference>
<dbReference type="NCBIfam" id="NF006743">
    <property type="entry name" value="PRK09270.1-2"/>
    <property type="match status" value="1"/>
</dbReference>
<evidence type="ECO:0000256" key="3">
    <source>
        <dbReference type="ARBA" id="ARBA00022741"/>
    </source>
</evidence>
<dbReference type="InterPro" id="IPR027417">
    <property type="entry name" value="P-loop_NTPase"/>
</dbReference>
<dbReference type="SUPFAM" id="SSF52540">
    <property type="entry name" value="P-loop containing nucleoside triphosphate hydrolases"/>
    <property type="match status" value="1"/>
</dbReference>
<comment type="caution">
    <text evidence="8">The sequence shown here is derived from an EMBL/GenBank/DDBJ whole genome shotgun (WGS) entry which is preliminary data.</text>
</comment>
<dbReference type="GO" id="GO:0016301">
    <property type="term" value="F:kinase activity"/>
    <property type="evidence" value="ECO:0007669"/>
    <property type="project" value="UniProtKB-KW"/>
</dbReference>
<evidence type="ECO:0000259" key="7">
    <source>
        <dbReference type="Pfam" id="PF06414"/>
    </source>
</evidence>
<proteinExistence type="inferred from homology"/>
<evidence type="ECO:0000256" key="6">
    <source>
        <dbReference type="ARBA" id="ARBA00048178"/>
    </source>
</evidence>
<feature type="domain" description="Zeta toxin" evidence="7">
    <location>
        <begin position="24"/>
        <end position="60"/>
    </location>
</feature>
<evidence type="ECO:0000256" key="1">
    <source>
        <dbReference type="ARBA" id="ARBA00009104"/>
    </source>
</evidence>
<dbReference type="AlphaFoldDB" id="A0A6N7VNJ7"/>
<comment type="catalytic activity">
    <reaction evidence="6">
        <text>UDP-N-acetyl-alpha-D-glucosamine + ATP = UDP-N-acetyl-alpha-D-glucosamine 3'-phosphate + ADP + H(+)</text>
        <dbReference type="Rhea" id="RHEA:32671"/>
        <dbReference type="ChEBI" id="CHEBI:15378"/>
        <dbReference type="ChEBI" id="CHEBI:30616"/>
        <dbReference type="ChEBI" id="CHEBI:57705"/>
        <dbReference type="ChEBI" id="CHEBI:64353"/>
        <dbReference type="ChEBI" id="CHEBI:456216"/>
        <dbReference type="EC" id="2.7.1.176"/>
    </reaction>
</comment>
<evidence type="ECO:0000256" key="4">
    <source>
        <dbReference type="ARBA" id="ARBA00022840"/>
    </source>
</evidence>
<keyword evidence="3" id="KW-0547">Nucleotide-binding</keyword>
<reference evidence="8 9" key="1">
    <citation type="submission" date="2019-08" db="EMBL/GenBank/DDBJ databases">
        <title>In-depth cultivation of the pig gut microbiome towards novel bacterial diversity and tailored functional studies.</title>
        <authorList>
            <person name="Wylensek D."/>
            <person name="Hitch T.C.A."/>
            <person name="Clavel T."/>
        </authorList>
    </citation>
    <scope>NUCLEOTIDE SEQUENCE [LARGE SCALE GENOMIC DNA]</scope>
    <source>
        <strain evidence="8 9">WB03_NA08</strain>
    </source>
</reference>
<dbReference type="Proteomes" id="UP000470875">
    <property type="component" value="Unassembled WGS sequence"/>
</dbReference>
<accession>A0A6N7VNJ7</accession>
<dbReference type="Gene3D" id="3.40.50.300">
    <property type="entry name" value="P-loop containing nucleotide triphosphate hydrolases"/>
    <property type="match status" value="2"/>
</dbReference>
<dbReference type="EC" id="2.7.1.176" evidence="2"/>
<evidence type="ECO:0000256" key="5">
    <source>
        <dbReference type="ARBA" id="ARBA00032897"/>
    </source>
</evidence>
<evidence type="ECO:0000313" key="9">
    <source>
        <dbReference type="Proteomes" id="UP000470875"/>
    </source>
</evidence>
<keyword evidence="8" id="KW-0808">Transferase</keyword>
<keyword evidence="9" id="KW-1185">Reference proteome</keyword>
<gene>
    <name evidence="8" type="ORF">FYJ24_00585</name>
</gene>
<dbReference type="RefSeq" id="WP_154542600.1">
    <property type="nucleotide sequence ID" value="NZ_VULO01000001.1"/>
</dbReference>
<organism evidence="8 9">
    <name type="scientific">Scrofimicrobium canadense</name>
    <dbReference type="NCBI Taxonomy" id="2652290"/>
    <lineage>
        <taxon>Bacteria</taxon>
        <taxon>Bacillati</taxon>
        <taxon>Actinomycetota</taxon>
        <taxon>Actinomycetes</taxon>
        <taxon>Actinomycetales</taxon>
        <taxon>Actinomycetaceae</taxon>
        <taxon>Scrofimicrobium</taxon>
    </lineage>
</organism>
<comment type="similarity">
    <text evidence="1">Belongs to the zeta toxin family.</text>
</comment>
<keyword evidence="8" id="KW-0418">Kinase</keyword>
<sequence>MTPVQRDGRLFQLADRIFDALDARGPSKSPYMVGIAGSPGAGKTTLARALASELRTQGLAVAYVPMDGFHLADAELERLGRVARKGAIDTFDASGYVNLLERIKNPDGFTVYAPNFERSLEQPIAGAIPVHPHSQVVITEGNYLLCPDEPWVQLRTILDQIWHCQVSAEVRQGRLVARHVVSGKSHPAAIAWVENVDEPNARLIEAWRAAADLLI</sequence>
<dbReference type="GO" id="GO:0005524">
    <property type="term" value="F:ATP binding"/>
    <property type="evidence" value="ECO:0007669"/>
    <property type="project" value="UniProtKB-KW"/>
</dbReference>
<evidence type="ECO:0000313" key="8">
    <source>
        <dbReference type="EMBL" id="MSS83284.1"/>
    </source>
</evidence>
<name>A0A6N7VNJ7_9ACTO</name>
<dbReference type="Pfam" id="PF06414">
    <property type="entry name" value="Zeta_toxin"/>
    <property type="match status" value="1"/>
</dbReference>
<dbReference type="InterPro" id="IPR010488">
    <property type="entry name" value="Zeta_toxin_domain"/>
</dbReference>
<keyword evidence="4" id="KW-0067">ATP-binding</keyword>